<dbReference type="HOGENOM" id="CLU_1203475_0_0_7"/>
<gene>
    <name evidence="1" type="ordered locus">Hoch_5475</name>
</gene>
<keyword evidence="2" id="KW-1185">Reference proteome</keyword>
<dbReference type="AlphaFoldDB" id="D0LZH9"/>
<evidence type="ECO:0000313" key="1">
    <source>
        <dbReference type="EMBL" id="ACY17958.1"/>
    </source>
</evidence>
<protein>
    <submittedName>
        <fullName evidence="1">Uncharacterized protein</fullName>
    </submittedName>
</protein>
<name>D0LZH9_HALO1</name>
<dbReference type="EMBL" id="CP001804">
    <property type="protein sequence ID" value="ACY17958.1"/>
    <property type="molecule type" value="Genomic_DNA"/>
</dbReference>
<dbReference type="KEGG" id="hoh:Hoch_5475"/>
<sequence>MTSDLRTFIARDLRLHPRVAYQGLFTEEEVGAELASDLPPMPPFRGDYFGAISVIDWDHRLPSRGLILRIYAYYSEEALDTGEAAYDERLEEIGQQDKYPEFDVPDFDHMAADEAYVVELDLDGKIGRCELTSSWRRAVDPEDAREAVALARASREFTRLVAEHRNRPSHLGELEAVSWTPPCESQHRQWTLDVWYLLSFDGRVGSGRSFLVDLETREVVTVRDFSVRTA</sequence>
<evidence type="ECO:0000313" key="2">
    <source>
        <dbReference type="Proteomes" id="UP000001880"/>
    </source>
</evidence>
<proteinExistence type="predicted"/>
<organism evidence="1 2">
    <name type="scientific">Haliangium ochraceum (strain DSM 14365 / JCM 11303 / SMP-2)</name>
    <dbReference type="NCBI Taxonomy" id="502025"/>
    <lineage>
        <taxon>Bacteria</taxon>
        <taxon>Pseudomonadati</taxon>
        <taxon>Myxococcota</taxon>
        <taxon>Polyangia</taxon>
        <taxon>Haliangiales</taxon>
        <taxon>Kofleriaceae</taxon>
        <taxon>Haliangium</taxon>
    </lineage>
</organism>
<accession>D0LZH9</accession>
<reference evidence="1 2" key="1">
    <citation type="journal article" date="2010" name="Stand. Genomic Sci.">
        <title>Complete genome sequence of Haliangium ochraceum type strain (SMP-2).</title>
        <authorList>
            <consortium name="US DOE Joint Genome Institute (JGI-PGF)"/>
            <person name="Ivanova N."/>
            <person name="Daum C."/>
            <person name="Lang E."/>
            <person name="Abt B."/>
            <person name="Kopitz M."/>
            <person name="Saunders E."/>
            <person name="Lapidus A."/>
            <person name="Lucas S."/>
            <person name="Glavina Del Rio T."/>
            <person name="Nolan M."/>
            <person name="Tice H."/>
            <person name="Copeland A."/>
            <person name="Cheng J.F."/>
            <person name="Chen F."/>
            <person name="Bruce D."/>
            <person name="Goodwin L."/>
            <person name="Pitluck S."/>
            <person name="Mavromatis K."/>
            <person name="Pati A."/>
            <person name="Mikhailova N."/>
            <person name="Chen A."/>
            <person name="Palaniappan K."/>
            <person name="Land M."/>
            <person name="Hauser L."/>
            <person name="Chang Y.J."/>
            <person name="Jeffries C.D."/>
            <person name="Detter J.C."/>
            <person name="Brettin T."/>
            <person name="Rohde M."/>
            <person name="Goker M."/>
            <person name="Bristow J."/>
            <person name="Markowitz V."/>
            <person name="Eisen J.A."/>
            <person name="Hugenholtz P."/>
            <person name="Kyrpides N.C."/>
            <person name="Klenk H.P."/>
        </authorList>
    </citation>
    <scope>NUCLEOTIDE SEQUENCE [LARGE SCALE GENOMIC DNA]</scope>
    <source>
        <strain evidence="2">DSM 14365 / CIP 107738 / JCM 11303 / AJ 13395 / SMP-2</strain>
    </source>
</reference>
<dbReference type="Proteomes" id="UP000001880">
    <property type="component" value="Chromosome"/>
</dbReference>
<dbReference type="STRING" id="502025.Hoch_5475"/>